<accession>A0A450SAA0</accession>
<evidence type="ECO:0000256" key="8">
    <source>
        <dbReference type="RuleBase" id="RU000673"/>
    </source>
</evidence>
<keyword evidence="7" id="KW-0963">Cytoplasm</keyword>
<evidence type="ECO:0000256" key="3">
    <source>
        <dbReference type="ARBA" id="ARBA00022801"/>
    </source>
</evidence>
<comment type="subcellular location">
    <subcellularLocation>
        <location evidence="7">Cytoplasm</location>
    </subcellularLocation>
</comment>
<feature type="binding site" evidence="7">
    <location>
        <position position="117"/>
    </location>
    <ligand>
        <name>tRNA</name>
        <dbReference type="ChEBI" id="CHEBI:17843"/>
    </ligand>
</feature>
<dbReference type="InterPro" id="IPR018171">
    <property type="entry name" value="Pept_tRNA_hydro_CS"/>
</dbReference>
<comment type="catalytic activity">
    <reaction evidence="7 8">
        <text>an N-acyl-L-alpha-aminoacyl-tRNA + H2O = an N-acyl-L-amino acid + a tRNA + H(+)</text>
        <dbReference type="Rhea" id="RHEA:54448"/>
        <dbReference type="Rhea" id="RHEA-COMP:10123"/>
        <dbReference type="Rhea" id="RHEA-COMP:13883"/>
        <dbReference type="ChEBI" id="CHEBI:15377"/>
        <dbReference type="ChEBI" id="CHEBI:15378"/>
        <dbReference type="ChEBI" id="CHEBI:59874"/>
        <dbReference type="ChEBI" id="CHEBI:78442"/>
        <dbReference type="ChEBI" id="CHEBI:138191"/>
        <dbReference type="EC" id="3.1.1.29"/>
    </reaction>
</comment>
<evidence type="ECO:0000313" key="10">
    <source>
        <dbReference type="EMBL" id="VFJ48980.1"/>
    </source>
</evidence>
<evidence type="ECO:0000256" key="1">
    <source>
        <dbReference type="ARBA" id="ARBA00013260"/>
    </source>
</evidence>
<evidence type="ECO:0000256" key="2">
    <source>
        <dbReference type="ARBA" id="ARBA00022555"/>
    </source>
</evidence>
<sequence>MSSPIRSIVGLGNPGPRYAMTRHNAGFWFLDGLASRFRQTFRASAKLLGEECQITETGMQCRLFKPTTFMNESGMAVTAFFRYYRESPEQLLVVHDEIDLPPGTIRLKQGGGHGGHNGLRSIIAHMGTRDFSRLRIGVGHPGHRDEVVGYVLHPAREEEQTLIEQAIARAYGEFPLIARGELERVMNTLHT</sequence>
<dbReference type="InterPro" id="IPR036416">
    <property type="entry name" value="Pept_tRNA_hydro_sf"/>
</dbReference>
<dbReference type="GO" id="GO:0000049">
    <property type="term" value="F:tRNA binding"/>
    <property type="evidence" value="ECO:0007669"/>
    <property type="project" value="UniProtKB-UniRule"/>
</dbReference>
<dbReference type="FunFam" id="3.40.50.1470:FF:000001">
    <property type="entry name" value="Peptidyl-tRNA hydrolase"/>
    <property type="match status" value="1"/>
</dbReference>
<feature type="active site" description="Proton acceptor" evidence="7">
    <location>
        <position position="23"/>
    </location>
</feature>
<feature type="binding site" evidence="7">
    <location>
        <position position="18"/>
    </location>
    <ligand>
        <name>tRNA</name>
        <dbReference type="ChEBI" id="CHEBI:17843"/>
    </ligand>
</feature>
<evidence type="ECO:0000256" key="5">
    <source>
        <dbReference type="ARBA" id="ARBA00038063"/>
    </source>
</evidence>
<dbReference type="EMBL" id="CAADEY010000068">
    <property type="protein sequence ID" value="VFJ58789.1"/>
    <property type="molecule type" value="Genomic_DNA"/>
</dbReference>
<dbReference type="GO" id="GO:0004045">
    <property type="term" value="F:peptidyl-tRNA hydrolase activity"/>
    <property type="evidence" value="ECO:0007669"/>
    <property type="project" value="UniProtKB-UniRule"/>
</dbReference>
<name>A0A450SAA0_9GAMM</name>
<dbReference type="Gene3D" id="3.40.50.1470">
    <property type="entry name" value="Peptidyl-tRNA hydrolase"/>
    <property type="match status" value="1"/>
</dbReference>
<dbReference type="GO" id="GO:0006515">
    <property type="term" value="P:protein quality control for misfolded or incompletely synthesized proteins"/>
    <property type="evidence" value="ECO:0007669"/>
    <property type="project" value="UniProtKB-UniRule"/>
</dbReference>
<dbReference type="PANTHER" id="PTHR17224:SF1">
    <property type="entry name" value="PEPTIDYL-TRNA HYDROLASE"/>
    <property type="match status" value="1"/>
</dbReference>
<evidence type="ECO:0000256" key="9">
    <source>
        <dbReference type="RuleBase" id="RU004320"/>
    </source>
</evidence>
<comment type="similarity">
    <text evidence="5 7 9">Belongs to the PTH family.</text>
</comment>
<feature type="binding site" evidence="7">
    <location>
        <position position="69"/>
    </location>
    <ligand>
        <name>tRNA</name>
        <dbReference type="ChEBI" id="CHEBI:17843"/>
    </ligand>
</feature>
<keyword evidence="3 7" id="KW-0378">Hydrolase</keyword>
<dbReference type="EMBL" id="CAADEX010000022">
    <property type="protein sequence ID" value="VFJ48980.1"/>
    <property type="molecule type" value="Genomic_DNA"/>
</dbReference>
<dbReference type="GO" id="GO:0072344">
    <property type="term" value="P:rescue of stalled ribosome"/>
    <property type="evidence" value="ECO:0007669"/>
    <property type="project" value="UniProtKB-UniRule"/>
</dbReference>
<dbReference type="InterPro" id="IPR001328">
    <property type="entry name" value="Pept_tRNA_hydro"/>
</dbReference>
<comment type="function">
    <text evidence="7">Hydrolyzes ribosome-free peptidyl-tRNAs (with 1 or more amino acids incorporated), which drop off the ribosome during protein synthesis, or as a result of ribosome stalling.</text>
</comment>
<dbReference type="AlphaFoldDB" id="A0A450SAA0"/>
<evidence type="ECO:0000256" key="4">
    <source>
        <dbReference type="ARBA" id="ARBA00022884"/>
    </source>
</evidence>
<dbReference type="Pfam" id="PF01195">
    <property type="entry name" value="Pept_tRNA_hydro"/>
    <property type="match status" value="1"/>
</dbReference>
<dbReference type="EC" id="3.1.1.29" evidence="1 7"/>
<organism evidence="10">
    <name type="scientific">Candidatus Kentrum sp. DK</name>
    <dbReference type="NCBI Taxonomy" id="2126562"/>
    <lineage>
        <taxon>Bacteria</taxon>
        <taxon>Pseudomonadati</taxon>
        <taxon>Pseudomonadota</taxon>
        <taxon>Gammaproteobacteria</taxon>
        <taxon>Candidatus Kentrum</taxon>
    </lineage>
</organism>
<evidence type="ECO:0000313" key="11">
    <source>
        <dbReference type="EMBL" id="VFJ58789.1"/>
    </source>
</evidence>
<feature type="binding site" evidence="7">
    <location>
        <position position="71"/>
    </location>
    <ligand>
        <name>tRNA</name>
        <dbReference type="ChEBI" id="CHEBI:17843"/>
    </ligand>
</feature>
<dbReference type="HAMAP" id="MF_00083">
    <property type="entry name" value="Pept_tRNA_hydro_bact"/>
    <property type="match status" value="1"/>
</dbReference>
<dbReference type="GO" id="GO:0005737">
    <property type="term" value="C:cytoplasm"/>
    <property type="evidence" value="ECO:0007669"/>
    <property type="project" value="UniProtKB-SubCell"/>
</dbReference>
<proteinExistence type="inferred from homology"/>
<comment type="function">
    <text evidence="7">Catalyzes the release of premature peptidyl moieties from peptidyl-tRNA molecules trapped in stalled 50S ribosomal subunits, and thus maintains levels of free tRNAs and 50S ribosomes.</text>
</comment>
<evidence type="ECO:0000256" key="6">
    <source>
        <dbReference type="ARBA" id="ARBA00050038"/>
    </source>
</evidence>
<gene>
    <name evidence="7" type="primary">pth</name>
    <name evidence="10" type="ORF">BECKDK2373B_GA0170837_10227</name>
    <name evidence="11" type="ORF">BECKDK2373C_GA0170839_10682</name>
</gene>
<protein>
    <recommendedName>
        <fullName evidence="6 7">Peptidyl-tRNA hydrolase</fullName>
        <shortName evidence="7">Pth</shortName>
        <ecNumber evidence="1 7">3.1.1.29</ecNumber>
    </recommendedName>
</protein>
<dbReference type="PROSITE" id="PS01196">
    <property type="entry name" value="PEPT_TRNA_HYDROL_2"/>
    <property type="match status" value="1"/>
</dbReference>
<dbReference type="PROSITE" id="PS01195">
    <property type="entry name" value="PEPT_TRNA_HYDROL_1"/>
    <property type="match status" value="1"/>
</dbReference>
<feature type="site" description="Stabilizes the basic form of H active site to accept a proton" evidence="7">
    <location>
        <position position="96"/>
    </location>
</feature>
<feature type="site" description="Discriminates between blocked and unblocked aminoacyl-tRNA" evidence="7">
    <location>
        <position position="13"/>
    </location>
</feature>
<dbReference type="PANTHER" id="PTHR17224">
    <property type="entry name" value="PEPTIDYL-TRNA HYDROLASE"/>
    <property type="match status" value="1"/>
</dbReference>
<keyword evidence="2 7" id="KW-0820">tRNA-binding</keyword>
<dbReference type="CDD" id="cd00462">
    <property type="entry name" value="PTH"/>
    <property type="match status" value="1"/>
</dbReference>
<evidence type="ECO:0000256" key="7">
    <source>
        <dbReference type="HAMAP-Rule" id="MF_00083"/>
    </source>
</evidence>
<dbReference type="SUPFAM" id="SSF53178">
    <property type="entry name" value="Peptidyl-tRNA hydrolase-like"/>
    <property type="match status" value="1"/>
</dbReference>
<dbReference type="NCBIfam" id="TIGR00447">
    <property type="entry name" value="pth"/>
    <property type="match status" value="1"/>
</dbReference>
<keyword evidence="4 7" id="KW-0694">RNA-binding</keyword>
<comment type="subunit">
    <text evidence="7">Monomer.</text>
</comment>
<reference evidence="10" key="1">
    <citation type="submission" date="2019-02" db="EMBL/GenBank/DDBJ databases">
        <authorList>
            <person name="Gruber-Vodicka R. H."/>
            <person name="Seah K. B. B."/>
        </authorList>
    </citation>
    <scope>NUCLEOTIDE SEQUENCE</scope>
    <source>
        <strain evidence="11">BECK_DK161</strain>
        <strain evidence="10">BECK_DK47</strain>
    </source>
</reference>